<keyword evidence="4" id="KW-1185">Reference proteome</keyword>
<organism evidence="3 4">
    <name type="scientific">Mycolicibacterium rhodesiae</name>
    <name type="common">Mycobacterium rhodesiae</name>
    <dbReference type="NCBI Taxonomy" id="36814"/>
    <lineage>
        <taxon>Bacteria</taxon>
        <taxon>Bacillati</taxon>
        <taxon>Actinomycetota</taxon>
        <taxon>Actinomycetes</taxon>
        <taxon>Mycobacteriales</taxon>
        <taxon>Mycobacteriaceae</taxon>
        <taxon>Mycolicibacterium</taxon>
    </lineage>
</organism>
<dbReference type="RefSeq" id="WP_083120444.1">
    <property type="nucleotide sequence ID" value="NZ_JACKUO010000017.1"/>
</dbReference>
<dbReference type="Proteomes" id="UP000192534">
    <property type="component" value="Unassembled WGS sequence"/>
</dbReference>
<feature type="compositionally biased region" description="Basic and acidic residues" evidence="1">
    <location>
        <begin position="189"/>
        <end position="199"/>
    </location>
</feature>
<feature type="region of interest" description="Disordered" evidence="1">
    <location>
        <begin position="161"/>
        <end position="199"/>
    </location>
</feature>
<evidence type="ECO:0000256" key="1">
    <source>
        <dbReference type="SAM" id="MobiDB-lite"/>
    </source>
</evidence>
<evidence type="ECO:0000256" key="2">
    <source>
        <dbReference type="SAM" id="Phobius"/>
    </source>
</evidence>
<reference evidence="3 4" key="1">
    <citation type="submission" date="2016-12" db="EMBL/GenBank/DDBJ databases">
        <title>The new phylogeny of genus Mycobacterium.</title>
        <authorList>
            <person name="Tortoli E."/>
            <person name="Trovato A."/>
            <person name="Cirillo D.M."/>
        </authorList>
    </citation>
    <scope>NUCLEOTIDE SEQUENCE [LARGE SCALE GENOMIC DNA]</scope>
    <source>
        <strain evidence="3 4">DSM 44223</strain>
    </source>
</reference>
<comment type="caution">
    <text evidence="3">The sequence shown here is derived from an EMBL/GenBank/DDBJ whole genome shotgun (WGS) entry which is preliminary data.</text>
</comment>
<proteinExistence type="predicted"/>
<dbReference type="OrthoDB" id="4372702at2"/>
<dbReference type="Pfam" id="PF09534">
    <property type="entry name" value="Trp_oprn_chp"/>
    <property type="match status" value="1"/>
</dbReference>
<dbReference type="InterPro" id="IPR011746">
    <property type="entry name" value="Trp_synth-assoc_CHP"/>
</dbReference>
<dbReference type="AlphaFoldDB" id="A0A1X0ISX7"/>
<gene>
    <name evidence="3" type="ORF">BST42_16820</name>
</gene>
<name>A0A1X0ISX7_MYCRH</name>
<sequence length="199" mass="20566">MIRVGQLLLVVAALLLWAASRLTWVSVTSFDGLGQPKTVTLTGASWSNALVPLAVLLLAAAVAGLAVRGWGLRAVAVLVAVVTLLLGYLGVSLIRTPDVGPRAAELAQIPVHTLVASSRQYLGAGLTLGAAACALVAAVLLMRSAASGRQATAKYAAPAVRRSAARSEDTDTGVSERGMWDALDEGVDPTDRRTETEGR</sequence>
<accession>A0A1X0ISX7</accession>
<evidence type="ECO:0008006" key="5">
    <source>
        <dbReference type="Google" id="ProtNLM"/>
    </source>
</evidence>
<protein>
    <recommendedName>
        <fullName evidence="5">TIGR02234 family membrane protein</fullName>
    </recommendedName>
</protein>
<dbReference type="EMBL" id="MVIH01000007">
    <property type="protein sequence ID" value="ORB51819.1"/>
    <property type="molecule type" value="Genomic_DNA"/>
</dbReference>
<dbReference type="NCBIfam" id="TIGR02234">
    <property type="entry name" value="trp_oprn_chp"/>
    <property type="match status" value="1"/>
</dbReference>
<feature type="transmembrane region" description="Helical" evidence="2">
    <location>
        <begin position="74"/>
        <end position="94"/>
    </location>
</feature>
<keyword evidence="2" id="KW-0472">Membrane</keyword>
<dbReference type="InterPro" id="IPR019051">
    <property type="entry name" value="Trp_biosyn_TM_oprn/chp"/>
</dbReference>
<keyword evidence="2" id="KW-0812">Transmembrane</keyword>
<evidence type="ECO:0000313" key="4">
    <source>
        <dbReference type="Proteomes" id="UP000192534"/>
    </source>
</evidence>
<evidence type="ECO:0000313" key="3">
    <source>
        <dbReference type="EMBL" id="ORB51819.1"/>
    </source>
</evidence>
<feature type="transmembrane region" description="Helical" evidence="2">
    <location>
        <begin position="49"/>
        <end position="67"/>
    </location>
</feature>
<feature type="transmembrane region" description="Helical" evidence="2">
    <location>
        <begin position="121"/>
        <end position="141"/>
    </location>
</feature>
<keyword evidence="2" id="KW-1133">Transmembrane helix</keyword>